<dbReference type="EMBL" id="OGUS01000082">
    <property type="protein sequence ID" value="SPC07514.1"/>
    <property type="molecule type" value="Genomic_DNA"/>
</dbReference>
<evidence type="ECO:0000313" key="3">
    <source>
        <dbReference type="Proteomes" id="UP000256862"/>
    </source>
</evidence>
<reference evidence="3" key="1">
    <citation type="submission" date="2018-01" db="EMBL/GenBank/DDBJ databases">
        <authorList>
            <person name="Gaut B.S."/>
            <person name="Morton B.R."/>
            <person name="Clegg M.T."/>
            <person name="Duvall M.R."/>
        </authorList>
    </citation>
    <scope>NUCLEOTIDE SEQUENCE [LARGE SCALE GENOMIC DNA]</scope>
</reference>
<accession>A0A375FR12</accession>
<dbReference type="EMBL" id="OGUS01000124">
    <property type="protein sequence ID" value="SPC15143.1"/>
    <property type="molecule type" value="Genomic_DNA"/>
</dbReference>
<gene>
    <name evidence="2" type="ORF">CO2235_230351</name>
    <name evidence="1" type="ORF">CO2235_U750002</name>
</gene>
<organism evidence="1 3">
    <name type="scientific">Cupriavidus oxalaticus</name>
    <dbReference type="NCBI Taxonomy" id="96344"/>
    <lineage>
        <taxon>Bacteria</taxon>
        <taxon>Pseudomonadati</taxon>
        <taxon>Pseudomonadota</taxon>
        <taxon>Betaproteobacteria</taxon>
        <taxon>Burkholderiales</taxon>
        <taxon>Burkholderiaceae</taxon>
        <taxon>Cupriavidus</taxon>
    </lineage>
</organism>
<name>A0A375FR12_9BURK</name>
<reference evidence="1" key="2">
    <citation type="submission" date="2018-01" db="EMBL/GenBank/DDBJ databases">
        <authorList>
            <person name="Clerissi C."/>
        </authorList>
    </citation>
    <scope>NUCLEOTIDE SEQUENCE</scope>
    <source>
        <strain evidence="1">Cupriavidus oxalaticus LMG 2235</strain>
    </source>
</reference>
<sequence length="59" mass="6500">MAPVGTGAHYKVYYLALLAPVFRAPHRCPTDAIGKRPSLFPSEPVSVSENFRFRVPARG</sequence>
<protein>
    <submittedName>
        <fullName evidence="1">Uncharacterized protein</fullName>
    </submittedName>
</protein>
<dbReference type="AlphaFoldDB" id="A0A375FR12"/>
<proteinExistence type="predicted"/>
<comment type="caution">
    <text evidence="1">The sequence shown here is derived from an EMBL/GenBank/DDBJ whole genome shotgun (WGS) entry which is preliminary data.</text>
</comment>
<dbReference type="Proteomes" id="UP000256862">
    <property type="component" value="Chromosome CO2235"/>
</dbReference>
<evidence type="ECO:0000313" key="2">
    <source>
        <dbReference type="EMBL" id="SPC15143.1"/>
    </source>
</evidence>
<evidence type="ECO:0000313" key="1">
    <source>
        <dbReference type="EMBL" id="SPC07514.1"/>
    </source>
</evidence>